<dbReference type="PANTHER" id="PTHR11461:SF211">
    <property type="entry name" value="GH10112P-RELATED"/>
    <property type="match status" value="1"/>
</dbReference>
<dbReference type="Proteomes" id="UP000487268">
    <property type="component" value="Unassembled WGS sequence"/>
</dbReference>
<organism evidence="4 5">
    <name type="scientific">Actinomadura macrotermitis</name>
    <dbReference type="NCBI Taxonomy" id="2585200"/>
    <lineage>
        <taxon>Bacteria</taxon>
        <taxon>Bacillati</taxon>
        <taxon>Actinomycetota</taxon>
        <taxon>Actinomycetes</taxon>
        <taxon>Streptosporangiales</taxon>
        <taxon>Thermomonosporaceae</taxon>
        <taxon>Actinomadura</taxon>
    </lineage>
</organism>
<dbReference type="Pfam" id="PF00079">
    <property type="entry name" value="Serpin"/>
    <property type="match status" value="1"/>
</dbReference>
<protein>
    <recommendedName>
        <fullName evidence="3">Serpin domain-containing protein</fullName>
    </recommendedName>
</protein>
<dbReference type="CDD" id="cd19590">
    <property type="entry name" value="serpin_thermopin-like"/>
    <property type="match status" value="1"/>
</dbReference>
<comment type="similarity">
    <text evidence="1">Belongs to the serpin family.</text>
</comment>
<feature type="signal peptide" evidence="2">
    <location>
        <begin position="1"/>
        <end position="20"/>
    </location>
</feature>
<dbReference type="InterPro" id="IPR042185">
    <property type="entry name" value="Serpin_sf_2"/>
</dbReference>
<keyword evidence="5" id="KW-1185">Reference proteome</keyword>
<evidence type="ECO:0000313" key="4">
    <source>
        <dbReference type="EMBL" id="MQY09506.1"/>
    </source>
</evidence>
<evidence type="ECO:0000256" key="2">
    <source>
        <dbReference type="SAM" id="SignalP"/>
    </source>
</evidence>
<evidence type="ECO:0000313" key="5">
    <source>
        <dbReference type="Proteomes" id="UP000487268"/>
    </source>
</evidence>
<dbReference type="InterPro" id="IPR023796">
    <property type="entry name" value="Serpin_dom"/>
</dbReference>
<feature type="domain" description="Serpin" evidence="3">
    <location>
        <begin position="57"/>
        <end position="413"/>
    </location>
</feature>
<dbReference type="Gene3D" id="2.30.39.10">
    <property type="entry name" value="Alpha-1-antitrypsin, domain 1"/>
    <property type="match status" value="1"/>
</dbReference>
<comment type="caution">
    <text evidence="4">The sequence shown here is derived from an EMBL/GenBank/DDBJ whole genome shotgun (WGS) entry which is preliminary data.</text>
</comment>
<dbReference type="OrthoDB" id="9764871at2"/>
<keyword evidence="2" id="KW-0732">Signal</keyword>
<dbReference type="Gene3D" id="3.30.497.10">
    <property type="entry name" value="Antithrombin, subunit I, domain 2"/>
    <property type="match status" value="1"/>
</dbReference>
<sequence length="416" mass="43177">MGLPRTITALTCVAALSATAACTAAEGAEIHSARGTAARVPAADPRPYARADAAFGLDLLGAWCRRDPKANIVLSPSSLAGGLGMVHLGARGDTAKAIARTLHLPSGDPLPGLHARTGALRAVGGKDVALRVTDQVWADKRVKTNGDYLDRVATAYDAGLKQLDIAGDPDAARRAVNDAVKKDTGGHIADLLPVNSVSRGTGWILTDAVYLKARWAQEFTRSGTAPSRFTTAAGATVQAPAMRRDATYGYARTGGWTAVDLPYTGGRLSMTALLPDASGTGCPSLSAGTLDRVTTALKPAMVGLTLPKADLKSRTEAKPLLTALGMGIAFSDKADLTGMSPQALQLQFVRHAATLRVDEKGTEAAAATAAGVAVLGAAPPRDKIEVAFDRPYLLIVRDTRTGEPLFLARVADPTRS</sequence>
<evidence type="ECO:0000256" key="1">
    <source>
        <dbReference type="RuleBase" id="RU000411"/>
    </source>
</evidence>
<dbReference type="SMART" id="SM00093">
    <property type="entry name" value="SERPIN"/>
    <property type="match status" value="1"/>
</dbReference>
<dbReference type="EMBL" id="WEGH01000006">
    <property type="protein sequence ID" value="MQY09506.1"/>
    <property type="molecule type" value="Genomic_DNA"/>
</dbReference>
<feature type="chain" id="PRO_5039475224" description="Serpin domain-containing protein" evidence="2">
    <location>
        <begin position="21"/>
        <end position="416"/>
    </location>
</feature>
<dbReference type="RefSeq" id="WP_153541456.1">
    <property type="nucleotide sequence ID" value="NZ_WEGH01000006.1"/>
</dbReference>
<evidence type="ECO:0000259" key="3">
    <source>
        <dbReference type="SMART" id="SM00093"/>
    </source>
</evidence>
<accession>A0A7K0C829</accession>
<reference evidence="4 5" key="1">
    <citation type="submission" date="2019-10" db="EMBL/GenBank/DDBJ databases">
        <title>Actinomadura rubteroloni sp. nov. and Actinomadura macrotermitis sp. nov., isolated from the gut of fungus growing-termite Macrotermes natalensis.</title>
        <authorList>
            <person name="Benndorf R."/>
            <person name="Martin K."/>
            <person name="Kuefner M."/>
            <person name="De Beer W."/>
            <person name="Kaster A.-K."/>
            <person name="Vollmers J."/>
            <person name="Poulsen M."/>
            <person name="Beemelmanns C."/>
        </authorList>
    </citation>
    <scope>NUCLEOTIDE SEQUENCE [LARGE SCALE GENOMIC DNA]</scope>
    <source>
        <strain evidence="4 5">RB68</strain>
    </source>
</reference>
<dbReference type="GO" id="GO:0004867">
    <property type="term" value="F:serine-type endopeptidase inhibitor activity"/>
    <property type="evidence" value="ECO:0007669"/>
    <property type="project" value="InterPro"/>
</dbReference>
<dbReference type="PANTHER" id="PTHR11461">
    <property type="entry name" value="SERINE PROTEASE INHIBITOR, SERPIN"/>
    <property type="match status" value="1"/>
</dbReference>
<dbReference type="AlphaFoldDB" id="A0A7K0C829"/>
<name>A0A7K0C829_9ACTN</name>
<dbReference type="PROSITE" id="PS51257">
    <property type="entry name" value="PROKAR_LIPOPROTEIN"/>
    <property type="match status" value="1"/>
</dbReference>
<dbReference type="SUPFAM" id="SSF56574">
    <property type="entry name" value="Serpins"/>
    <property type="match status" value="1"/>
</dbReference>
<dbReference type="InterPro" id="IPR000215">
    <property type="entry name" value="Serpin_fam"/>
</dbReference>
<dbReference type="GO" id="GO:0005615">
    <property type="term" value="C:extracellular space"/>
    <property type="evidence" value="ECO:0007669"/>
    <property type="project" value="InterPro"/>
</dbReference>
<dbReference type="InterPro" id="IPR042178">
    <property type="entry name" value="Serpin_sf_1"/>
</dbReference>
<gene>
    <name evidence="4" type="ORF">ACRB68_76320</name>
</gene>
<proteinExistence type="inferred from homology"/>
<dbReference type="InterPro" id="IPR036186">
    <property type="entry name" value="Serpin_sf"/>
</dbReference>